<evidence type="ECO:0000256" key="1">
    <source>
        <dbReference type="ARBA" id="ARBA00022729"/>
    </source>
</evidence>
<dbReference type="Gene3D" id="3.30.1450.10">
    <property type="match status" value="1"/>
</dbReference>
<dbReference type="PROSITE" id="PS51257">
    <property type="entry name" value="PROKAR_LIPOPROTEIN"/>
    <property type="match status" value="1"/>
</dbReference>
<proteinExistence type="predicted"/>
<gene>
    <name evidence="2" type="ORF">N783_05655</name>
</gene>
<evidence type="ECO:0000313" key="2">
    <source>
        <dbReference type="EMBL" id="KGX89597.1"/>
    </source>
</evidence>
<dbReference type="STRING" id="1385511.GCA_000425225_01244"/>
<comment type="caution">
    <text evidence="2">The sequence shown here is derived from an EMBL/GenBank/DDBJ whole genome shotgun (WGS) entry which is preliminary data.</text>
</comment>
<reference evidence="2 3" key="1">
    <citation type="submission" date="2013-08" db="EMBL/GenBank/DDBJ databases">
        <authorList>
            <person name="Huang J."/>
            <person name="Wang G."/>
        </authorList>
    </citation>
    <scope>NUCLEOTIDE SEQUENCE [LARGE SCALE GENOMIC DNA]</scope>
    <source>
        <strain evidence="2 3">BH030004</strain>
    </source>
</reference>
<keyword evidence="3" id="KW-1185">Reference proteome</keyword>
<keyword evidence="1" id="KW-0732">Signal</keyword>
<evidence type="ECO:0000313" key="3">
    <source>
        <dbReference type="Proteomes" id="UP000030403"/>
    </source>
</evidence>
<dbReference type="EMBL" id="AVPF01000014">
    <property type="protein sequence ID" value="KGX89597.1"/>
    <property type="molecule type" value="Genomic_DNA"/>
</dbReference>
<dbReference type="Proteomes" id="UP000030403">
    <property type="component" value="Unassembled WGS sequence"/>
</dbReference>
<dbReference type="InterPro" id="IPR037873">
    <property type="entry name" value="BamE-like"/>
</dbReference>
<dbReference type="AlphaFoldDB" id="A0A0A5I162"/>
<organism evidence="2 3">
    <name type="scientific">Pontibacillus marinus BH030004 = DSM 16465</name>
    <dbReference type="NCBI Taxonomy" id="1385511"/>
    <lineage>
        <taxon>Bacteria</taxon>
        <taxon>Bacillati</taxon>
        <taxon>Bacillota</taxon>
        <taxon>Bacilli</taxon>
        <taxon>Bacillales</taxon>
        <taxon>Bacillaceae</taxon>
        <taxon>Pontibacillus</taxon>
    </lineage>
</organism>
<protein>
    <recommendedName>
        <fullName evidence="4">DUF3862 domain-containing protein</fullName>
    </recommendedName>
</protein>
<sequence>MKRFLIISFILSCFLIGCSAESEEDAKLITNKEYHKIEKGMSYEEIVEIVGGEGKADSKESDSTVHYIWDGKAPDSFASITFNQDKVIRKFEKGIASR</sequence>
<dbReference type="RefSeq" id="WP_027445597.1">
    <property type="nucleotide sequence ID" value="NZ_AULJ01000012.1"/>
</dbReference>
<evidence type="ECO:0008006" key="4">
    <source>
        <dbReference type="Google" id="ProtNLM"/>
    </source>
</evidence>
<accession>A0A0A5I162</accession>
<name>A0A0A5I162_9BACI</name>